<evidence type="ECO:0000313" key="2">
    <source>
        <dbReference type="WBParaSite" id="ALUE_0000320801-mRNA-1"/>
    </source>
</evidence>
<protein>
    <submittedName>
        <fullName evidence="2">Chromo domain-containing protein</fullName>
    </submittedName>
</protein>
<proteinExistence type="predicted"/>
<dbReference type="WBParaSite" id="ALUE_0000320801-mRNA-1">
    <property type="protein sequence ID" value="ALUE_0000320801-mRNA-1"/>
    <property type="gene ID" value="ALUE_0000320801"/>
</dbReference>
<dbReference type="AlphaFoldDB" id="A0A0M3HNF5"/>
<sequence length="62" mass="7174">MNIIWIAWYDSSWEPLEVHGITDTIKNHNQPSKAEKYKLVQRKGSTSTHFRFSNVIISVSAI</sequence>
<evidence type="ECO:0000313" key="1">
    <source>
        <dbReference type="Proteomes" id="UP000036681"/>
    </source>
</evidence>
<reference evidence="2" key="1">
    <citation type="submission" date="2017-02" db="UniProtKB">
        <authorList>
            <consortium name="WormBaseParasite"/>
        </authorList>
    </citation>
    <scope>IDENTIFICATION</scope>
</reference>
<dbReference type="Proteomes" id="UP000036681">
    <property type="component" value="Unplaced"/>
</dbReference>
<accession>A0A0M3HNF5</accession>
<organism evidence="1 2">
    <name type="scientific">Ascaris lumbricoides</name>
    <name type="common">Giant roundworm</name>
    <dbReference type="NCBI Taxonomy" id="6252"/>
    <lineage>
        <taxon>Eukaryota</taxon>
        <taxon>Metazoa</taxon>
        <taxon>Ecdysozoa</taxon>
        <taxon>Nematoda</taxon>
        <taxon>Chromadorea</taxon>
        <taxon>Rhabditida</taxon>
        <taxon>Spirurina</taxon>
        <taxon>Ascaridomorpha</taxon>
        <taxon>Ascaridoidea</taxon>
        <taxon>Ascarididae</taxon>
        <taxon>Ascaris</taxon>
    </lineage>
</organism>
<keyword evidence="1" id="KW-1185">Reference proteome</keyword>
<name>A0A0M3HNF5_ASCLU</name>